<comment type="caution">
    <text evidence="1">The sequence shown here is derived from an EMBL/GenBank/DDBJ whole genome shotgun (WGS) entry which is preliminary data.</text>
</comment>
<evidence type="ECO:0000313" key="2">
    <source>
        <dbReference type="Proteomes" id="UP000634136"/>
    </source>
</evidence>
<organism evidence="1 2">
    <name type="scientific">Senna tora</name>
    <dbReference type="NCBI Taxonomy" id="362788"/>
    <lineage>
        <taxon>Eukaryota</taxon>
        <taxon>Viridiplantae</taxon>
        <taxon>Streptophyta</taxon>
        <taxon>Embryophyta</taxon>
        <taxon>Tracheophyta</taxon>
        <taxon>Spermatophyta</taxon>
        <taxon>Magnoliopsida</taxon>
        <taxon>eudicotyledons</taxon>
        <taxon>Gunneridae</taxon>
        <taxon>Pentapetalae</taxon>
        <taxon>rosids</taxon>
        <taxon>fabids</taxon>
        <taxon>Fabales</taxon>
        <taxon>Fabaceae</taxon>
        <taxon>Caesalpinioideae</taxon>
        <taxon>Cassia clade</taxon>
        <taxon>Senna</taxon>
    </lineage>
</organism>
<reference evidence="1" key="1">
    <citation type="submission" date="2020-09" db="EMBL/GenBank/DDBJ databases">
        <title>Genome-Enabled Discovery of Anthraquinone Biosynthesis in Senna tora.</title>
        <authorList>
            <person name="Kang S.-H."/>
            <person name="Pandey R.P."/>
            <person name="Lee C.-M."/>
            <person name="Sim J.-S."/>
            <person name="Jeong J.-T."/>
            <person name="Choi B.-S."/>
            <person name="Jung M."/>
            <person name="Ginzburg D."/>
            <person name="Zhao K."/>
            <person name="Won S.Y."/>
            <person name="Oh T.-J."/>
            <person name="Yu Y."/>
            <person name="Kim N.-H."/>
            <person name="Lee O.R."/>
            <person name="Lee T.-H."/>
            <person name="Bashyal P."/>
            <person name="Kim T.-S."/>
            <person name="Lee W.-H."/>
            <person name="Kawkins C."/>
            <person name="Kim C.-K."/>
            <person name="Kim J.S."/>
            <person name="Ahn B.O."/>
            <person name="Rhee S.Y."/>
            <person name="Sohng J.K."/>
        </authorList>
    </citation>
    <scope>NUCLEOTIDE SEQUENCE</scope>
    <source>
        <tissue evidence="1">Leaf</tissue>
    </source>
</reference>
<dbReference type="EMBL" id="JAAIUW010000009">
    <property type="protein sequence ID" value="KAF7814465.1"/>
    <property type="molecule type" value="Genomic_DNA"/>
</dbReference>
<sequence length="72" mass="7401">MPLAGVATVNLEVLTVFTERLDSSEPSAAAPPLPEVAPLQESGVVGLALVDSPFFSADATPPPCLGADLERR</sequence>
<proteinExistence type="predicted"/>
<dbReference type="AlphaFoldDB" id="A0A834T2Q0"/>
<accession>A0A834T2Q0</accession>
<evidence type="ECO:0000313" key="1">
    <source>
        <dbReference type="EMBL" id="KAF7814465.1"/>
    </source>
</evidence>
<dbReference type="Proteomes" id="UP000634136">
    <property type="component" value="Unassembled WGS sequence"/>
</dbReference>
<gene>
    <name evidence="1" type="ORF">G2W53_028434</name>
</gene>
<protein>
    <submittedName>
        <fullName evidence="1">Uncharacterized protein</fullName>
    </submittedName>
</protein>
<name>A0A834T2Q0_9FABA</name>
<keyword evidence="2" id="KW-1185">Reference proteome</keyword>